<proteinExistence type="predicted"/>
<dbReference type="PANTHER" id="PTHR19446">
    <property type="entry name" value="REVERSE TRANSCRIPTASES"/>
    <property type="match status" value="1"/>
</dbReference>
<reference evidence="3" key="3">
    <citation type="submission" date="2025-09" db="UniProtKB">
        <authorList>
            <consortium name="Ensembl"/>
        </authorList>
    </citation>
    <scope>IDENTIFICATION</scope>
</reference>
<dbReference type="Proteomes" id="UP000694554">
    <property type="component" value="Chromosome 5"/>
</dbReference>
<reference evidence="3" key="2">
    <citation type="submission" date="2025-08" db="UniProtKB">
        <authorList>
            <consortium name="Ensembl"/>
        </authorList>
    </citation>
    <scope>IDENTIFICATION</scope>
</reference>
<dbReference type="Ensembl" id="ENSPSNT00000005671.1">
    <property type="protein sequence ID" value="ENSPSNP00000004972.1"/>
    <property type="gene ID" value="ENSPSNG00000003709.1"/>
</dbReference>
<accession>A0A8C9B8R9</accession>
<protein>
    <recommendedName>
        <fullName evidence="1">RNA-directed DNA polymerase</fullName>
        <ecNumber evidence="1">2.7.7.49</ecNumber>
    </recommendedName>
</protein>
<dbReference type="Pfam" id="PF00078">
    <property type="entry name" value="RVT_1"/>
    <property type="match status" value="1"/>
</dbReference>
<evidence type="ECO:0000256" key="1">
    <source>
        <dbReference type="ARBA" id="ARBA00012493"/>
    </source>
</evidence>
<sequence>MDNLEEMEKFLEKHNLLRLKQEEIENMNRPITSTEIETVIRNFPTNKSPGPDVFTGEFYQTFREELTPILLKLFQNKAEGGTLPNSFSKATITLIPKSVKDVTKKENYRPISLMNINAKLLNKILANRMQQHIKRIINHDQVGFIPGMEGFFNVCKSINVIHHINKLKDKNHMIISKDAEKAFDKIQLIQFMVKTLKKVCIQGTYLNIIKAIYDKPTANIISW</sequence>
<dbReference type="GeneTree" id="ENSGT01150000286946"/>
<dbReference type="AlphaFoldDB" id="A0A8C9B8R9"/>
<dbReference type="SUPFAM" id="SSF56672">
    <property type="entry name" value="DNA/RNA polymerases"/>
    <property type="match status" value="1"/>
</dbReference>
<evidence type="ECO:0000313" key="4">
    <source>
        <dbReference type="Proteomes" id="UP000694554"/>
    </source>
</evidence>
<organism evidence="3 4">
    <name type="scientific">Phocoena sinus</name>
    <name type="common">Vaquita</name>
    <dbReference type="NCBI Taxonomy" id="42100"/>
    <lineage>
        <taxon>Eukaryota</taxon>
        <taxon>Metazoa</taxon>
        <taxon>Chordata</taxon>
        <taxon>Craniata</taxon>
        <taxon>Vertebrata</taxon>
        <taxon>Euteleostomi</taxon>
        <taxon>Mammalia</taxon>
        <taxon>Eutheria</taxon>
        <taxon>Laurasiatheria</taxon>
        <taxon>Artiodactyla</taxon>
        <taxon>Whippomorpha</taxon>
        <taxon>Cetacea</taxon>
        <taxon>Odontoceti</taxon>
        <taxon>Phocoenidae</taxon>
        <taxon>Phocoena</taxon>
    </lineage>
</organism>
<evidence type="ECO:0000259" key="2">
    <source>
        <dbReference type="Pfam" id="PF00078"/>
    </source>
</evidence>
<evidence type="ECO:0000313" key="3">
    <source>
        <dbReference type="Ensembl" id="ENSPSNP00000004972.1"/>
    </source>
</evidence>
<feature type="domain" description="Reverse transcriptase" evidence="2">
    <location>
        <begin position="104"/>
        <end position="208"/>
    </location>
</feature>
<dbReference type="InterPro" id="IPR043502">
    <property type="entry name" value="DNA/RNA_pol_sf"/>
</dbReference>
<name>A0A8C9B8R9_PHOSS</name>
<keyword evidence="4" id="KW-1185">Reference proteome</keyword>
<dbReference type="InterPro" id="IPR000477">
    <property type="entry name" value="RT_dom"/>
</dbReference>
<reference evidence="3" key="1">
    <citation type="submission" date="2019-08" db="EMBL/GenBank/DDBJ databases">
        <title>Phocoena sinus (Vaquita) genome, mPhoSin1, primary haplotype.</title>
        <authorList>
            <person name="Morin P."/>
            <person name="Mountcastle J."/>
            <person name="Fungtammasan C."/>
            <person name="Rhie A."/>
            <person name="Rojas-Bracho L."/>
            <person name="Smith C.R."/>
            <person name="Taylor B.L."/>
            <person name="Gulland F.M.D."/>
            <person name="Musser W."/>
            <person name="Houck M."/>
            <person name="Haase B."/>
            <person name="Paez S."/>
            <person name="Howe K."/>
            <person name="Torrance J."/>
            <person name="Formenti G."/>
            <person name="Phillippy A."/>
            <person name="Ryder O."/>
            <person name="Jarvis E.D."/>
            <person name="Fedrigo O."/>
        </authorList>
    </citation>
    <scope>NUCLEOTIDE SEQUENCE [LARGE SCALE GENOMIC DNA]</scope>
</reference>
<dbReference type="EC" id="2.7.7.49" evidence="1"/>
<dbReference type="GO" id="GO:0003964">
    <property type="term" value="F:RNA-directed DNA polymerase activity"/>
    <property type="evidence" value="ECO:0007669"/>
    <property type="project" value="UniProtKB-EC"/>
</dbReference>